<dbReference type="InterPro" id="IPR000792">
    <property type="entry name" value="Tscrpt_reg_LuxR_C"/>
</dbReference>
<dbReference type="SUPFAM" id="SSF46894">
    <property type="entry name" value="C-terminal effector domain of the bipartite response regulators"/>
    <property type="match status" value="1"/>
</dbReference>
<dbReference type="Gene3D" id="1.10.10.10">
    <property type="entry name" value="Winged helix-like DNA-binding domain superfamily/Winged helix DNA-binding domain"/>
    <property type="match status" value="1"/>
</dbReference>
<feature type="domain" description="HTH luxR-type" evidence="4">
    <location>
        <begin position="178"/>
        <end position="243"/>
    </location>
</feature>
<dbReference type="Proteomes" id="UP000281738">
    <property type="component" value="Unassembled WGS sequence"/>
</dbReference>
<protein>
    <submittedName>
        <fullName evidence="5">DNA-binding NarL/FixJ family response regulator</fullName>
    </submittedName>
</protein>
<dbReference type="SMART" id="SM00421">
    <property type="entry name" value="HTH_LUXR"/>
    <property type="match status" value="1"/>
</dbReference>
<evidence type="ECO:0000256" key="1">
    <source>
        <dbReference type="ARBA" id="ARBA00023015"/>
    </source>
</evidence>
<dbReference type="PANTHER" id="PTHR44688:SF16">
    <property type="entry name" value="DNA-BINDING TRANSCRIPTIONAL ACTIVATOR DEVR_DOSR"/>
    <property type="match status" value="1"/>
</dbReference>
<keyword evidence="3" id="KW-0804">Transcription</keyword>
<reference evidence="5 6" key="1">
    <citation type="submission" date="2018-11" db="EMBL/GenBank/DDBJ databases">
        <title>Sequencing the genomes of 1000 actinobacteria strains.</title>
        <authorList>
            <person name="Klenk H.-P."/>
        </authorList>
    </citation>
    <scope>NUCLEOTIDE SEQUENCE [LARGE SCALE GENOMIC DNA]</scope>
    <source>
        <strain evidence="5 6">DSM 12652</strain>
    </source>
</reference>
<dbReference type="GO" id="GO:0003677">
    <property type="term" value="F:DNA binding"/>
    <property type="evidence" value="ECO:0007669"/>
    <property type="project" value="UniProtKB-KW"/>
</dbReference>
<dbReference type="RefSeq" id="WP_246003655.1">
    <property type="nucleotide sequence ID" value="NZ_RKHO01000001.1"/>
</dbReference>
<dbReference type="PROSITE" id="PS50043">
    <property type="entry name" value="HTH_LUXR_2"/>
    <property type="match status" value="1"/>
</dbReference>
<accession>A0A3N2CTT8</accession>
<name>A0A3N2CTT8_9ACTN</name>
<keyword evidence="1" id="KW-0805">Transcription regulation</keyword>
<evidence type="ECO:0000256" key="2">
    <source>
        <dbReference type="ARBA" id="ARBA00023125"/>
    </source>
</evidence>
<comment type="caution">
    <text evidence="5">The sequence shown here is derived from an EMBL/GenBank/DDBJ whole genome shotgun (WGS) entry which is preliminary data.</text>
</comment>
<keyword evidence="2 5" id="KW-0238">DNA-binding</keyword>
<dbReference type="GO" id="GO:0006355">
    <property type="term" value="P:regulation of DNA-templated transcription"/>
    <property type="evidence" value="ECO:0007669"/>
    <property type="project" value="InterPro"/>
</dbReference>
<gene>
    <name evidence="5" type="ORF">EDD33_1780</name>
</gene>
<dbReference type="InterPro" id="IPR036388">
    <property type="entry name" value="WH-like_DNA-bd_sf"/>
</dbReference>
<keyword evidence="6" id="KW-1185">Reference proteome</keyword>
<dbReference type="EMBL" id="RKHO01000001">
    <property type="protein sequence ID" value="ROR90925.1"/>
    <property type="molecule type" value="Genomic_DNA"/>
</dbReference>
<evidence type="ECO:0000313" key="5">
    <source>
        <dbReference type="EMBL" id="ROR90925.1"/>
    </source>
</evidence>
<dbReference type="Pfam" id="PF00196">
    <property type="entry name" value="GerE"/>
    <property type="match status" value="1"/>
</dbReference>
<dbReference type="PANTHER" id="PTHR44688">
    <property type="entry name" value="DNA-BINDING TRANSCRIPTIONAL ACTIVATOR DEVR_DOSR"/>
    <property type="match status" value="1"/>
</dbReference>
<proteinExistence type="predicted"/>
<evidence type="ECO:0000313" key="6">
    <source>
        <dbReference type="Proteomes" id="UP000281738"/>
    </source>
</evidence>
<sequence>MFSVADGHAVTEGPEILRLRQKASHVAALIDAPRSRASGCGATVKPLIGWVDIVAELRRLQPLATHTVRVLQPHYSYDPEEPGIDLVRQAQAREVDLRLITTPTTLTTHPLLTSIFPRTLIGPVLMRAVIVDARAAVIGVDPDAAGNRVAMSTHSPHVVAALLDLWRATVPHCRTALAPNEAPPLTARQLQVARLICLGHMDQEIARTLATSLRTVEREIGAIYTALGTRSRTKAVLLMRGRGVNGGANVIEKQPRTRRG</sequence>
<evidence type="ECO:0000259" key="4">
    <source>
        <dbReference type="PROSITE" id="PS50043"/>
    </source>
</evidence>
<evidence type="ECO:0000256" key="3">
    <source>
        <dbReference type="ARBA" id="ARBA00023163"/>
    </source>
</evidence>
<dbReference type="AlphaFoldDB" id="A0A3N2CTT8"/>
<organism evidence="5 6">
    <name type="scientific">Nocardioides aurantiacus</name>
    <dbReference type="NCBI Taxonomy" id="86796"/>
    <lineage>
        <taxon>Bacteria</taxon>
        <taxon>Bacillati</taxon>
        <taxon>Actinomycetota</taxon>
        <taxon>Actinomycetes</taxon>
        <taxon>Propionibacteriales</taxon>
        <taxon>Nocardioidaceae</taxon>
        <taxon>Nocardioides</taxon>
    </lineage>
</organism>
<dbReference type="InterPro" id="IPR016032">
    <property type="entry name" value="Sig_transdc_resp-reg_C-effctor"/>
</dbReference>